<dbReference type="AlphaFoldDB" id="A0AAD7VAC9"/>
<dbReference type="RefSeq" id="XP_058346279.1">
    <property type="nucleotide sequence ID" value="XM_058483190.1"/>
</dbReference>
<keyword evidence="2" id="KW-0732">Signal</keyword>
<evidence type="ECO:0000256" key="1">
    <source>
        <dbReference type="SAM" id="MobiDB-lite"/>
    </source>
</evidence>
<dbReference type="Proteomes" id="UP001234581">
    <property type="component" value="Unassembled WGS sequence"/>
</dbReference>
<gene>
    <name evidence="3" type="ORF">O0I10_003118</name>
</gene>
<feature type="compositionally biased region" description="Low complexity" evidence="1">
    <location>
        <begin position="168"/>
        <end position="179"/>
    </location>
</feature>
<accession>A0AAD7VAC9</accession>
<dbReference type="GeneID" id="83210531"/>
<protein>
    <submittedName>
        <fullName evidence="3">Uncharacterized protein</fullName>
    </submittedName>
</protein>
<keyword evidence="4" id="KW-1185">Reference proteome</keyword>
<evidence type="ECO:0000313" key="3">
    <source>
        <dbReference type="EMBL" id="KAJ8661366.1"/>
    </source>
</evidence>
<evidence type="ECO:0000313" key="4">
    <source>
        <dbReference type="Proteomes" id="UP001234581"/>
    </source>
</evidence>
<reference evidence="3 4" key="1">
    <citation type="submission" date="2023-03" db="EMBL/GenBank/DDBJ databases">
        <title>Genome sequence of Lichtheimia ornata CBS 291.66.</title>
        <authorList>
            <person name="Mohabir J.T."/>
            <person name="Shea T.P."/>
            <person name="Kurbessoian T."/>
            <person name="Berby B."/>
            <person name="Fontaine J."/>
            <person name="Livny J."/>
            <person name="Gnirke A."/>
            <person name="Stajich J.E."/>
            <person name="Cuomo C.A."/>
        </authorList>
    </citation>
    <scope>NUCLEOTIDE SEQUENCE [LARGE SCALE GENOMIC DNA]</scope>
    <source>
        <strain evidence="3">CBS 291.66</strain>
    </source>
</reference>
<feature type="signal peptide" evidence="2">
    <location>
        <begin position="1"/>
        <end position="22"/>
    </location>
</feature>
<sequence length="203" mass="22220">MAVTARVVLVVAMQLATIPALASNRLIVDDRQSIAQHGSSQLDAQSLLTDRIADASAAASLLVHQEERPIMHYHETKLPGWNGKRCKALDSNCNNIRRRQNQALQRRSNGLRSTAECTGKKEICEKECKDQQGCIDRCRIKLHCKSPSDESIQHHAAQASTTYRAPDTSSSSSSTTSSATTASQLSSLMSFYLTMVSVMVVVM</sequence>
<evidence type="ECO:0000256" key="2">
    <source>
        <dbReference type="SAM" id="SignalP"/>
    </source>
</evidence>
<comment type="caution">
    <text evidence="3">The sequence shown here is derived from an EMBL/GenBank/DDBJ whole genome shotgun (WGS) entry which is preliminary data.</text>
</comment>
<proteinExistence type="predicted"/>
<name>A0AAD7VAC9_9FUNG</name>
<organism evidence="3 4">
    <name type="scientific">Lichtheimia ornata</name>
    <dbReference type="NCBI Taxonomy" id="688661"/>
    <lineage>
        <taxon>Eukaryota</taxon>
        <taxon>Fungi</taxon>
        <taxon>Fungi incertae sedis</taxon>
        <taxon>Mucoromycota</taxon>
        <taxon>Mucoromycotina</taxon>
        <taxon>Mucoromycetes</taxon>
        <taxon>Mucorales</taxon>
        <taxon>Lichtheimiaceae</taxon>
        <taxon>Lichtheimia</taxon>
    </lineage>
</organism>
<feature type="region of interest" description="Disordered" evidence="1">
    <location>
        <begin position="155"/>
        <end position="179"/>
    </location>
</feature>
<dbReference type="EMBL" id="JARTCD010000009">
    <property type="protein sequence ID" value="KAJ8661366.1"/>
    <property type="molecule type" value="Genomic_DNA"/>
</dbReference>
<feature type="chain" id="PRO_5042295782" evidence="2">
    <location>
        <begin position="23"/>
        <end position="203"/>
    </location>
</feature>